<protein>
    <recommendedName>
        <fullName evidence="3">Carboxylic ester hydrolase</fullName>
        <ecNumber evidence="3">3.1.1.-</ecNumber>
    </recommendedName>
</protein>
<feature type="chain" id="PRO_5042673843" description="Carboxylic ester hydrolase" evidence="3">
    <location>
        <begin position="21"/>
        <end position="506"/>
    </location>
</feature>
<dbReference type="SUPFAM" id="SSF53474">
    <property type="entry name" value="alpha/beta-Hydrolases"/>
    <property type="match status" value="1"/>
</dbReference>
<proteinExistence type="inferred from homology"/>
<feature type="domain" description="Carboxylesterase type B" evidence="4">
    <location>
        <begin position="31"/>
        <end position="359"/>
    </location>
</feature>
<dbReference type="GO" id="GO:0052689">
    <property type="term" value="F:carboxylic ester hydrolase activity"/>
    <property type="evidence" value="ECO:0007669"/>
    <property type="project" value="TreeGrafter"/>
</dbReference>
<keyword evidence="2 3" id="KW-0378">Hydrolase</keyword>
<sequence>MLSLSVVLLSLATLSQRATASTSNITIDQELTVSTTSGVYTGFVDNAVPGVKQWLGIRYGKAPIGSKRFMPPEAADNSSIHQYAREYKPICFQQSGSHTGLFWELVPEFQNQDPQGEDCLFLNIWAPKKPVAKKVPVLIWACGGGLQEGGGHAPYQVPDRWVQRMETHIVVTFNYRLNVFGFPGARGARENAGFHDARLVVEWARDNIEAFGGDTEQMVLWGQSAGAGLVGSYLYANGEDPIISGAIAMSGSANSPSQDDSSSFSELAEAAGCGGLSADEELSCMQNIPALRLQDLVQSSTLPGSNVSTPKFGAVVDNITVFSNNTERLERNLTAKIPLLTGYTINENAAFGGYVSKNQTTPPPGFDSGPSGPSLGCVVKAEIENRLQYSLPTYRYLFAGNFSNITPRYWLGAMHSSDLPVVFGTHDQFRGNSTEVEWQTSFAMEEGWVSFAANSLGNSTHVGKVAWPKYSSNGNKMVVFGGNGTAAQLVTGSYADRYVNCTGSPF</sequence>
<gene>
    <name evidence="5" type="ORF">GRF29_103g116899</name>
</gene>
<evidence type="ECO:0000256" key="2">
    <source>
        <dbReference type="ARBA" id="ARBA00022801"/>
    </source>
</evidence>
<evidence type="ECO:0000313" key="6">
    <source>
        <dbReference type="Proteomes" id="UP001280581"/>
    </source>
</evidence>
<keyword evidence="3" id="KW-0732">Signal</keyword>
<dbReference type="Pfam" id="PF00135">
    <property type="entry name" value="COesterase"/>
    <property type="match status" value="2"/>
</dbReference>
<evidence type="ECO:0000259" key="4">
    <source>
        <dbReference type="Pfam" id="PF00135"/>
    </source>
</evidence>
<dbReference type="PROSITE" id="PS00122">
    <property type="entry name" value="CARBOXYLESTERASE_B_1"/>
    <property type="match status" value="1"/>
</dbReference>
<evidence type="ECO:0000313" key="5">
    <source>
        <dbReference type="EMBL" id="KAK3207188.1"/>
    </source>
</evidence>
<dbReference type="Gene3D" id="3.40.50.1820">
    <property type="entry name" value="alpha/beta hydrolase"/>
    <property type="match status" value="2"/>
</dbReference>
<dbReference type="EC" id="3.1.1.-" evidence="3"/>
<evidence type="ECO:0000256" key="3">
    <source>
        <dbReference type="RuleBase" id="RU361235"/>
    </source>
</evidence>
<dbReference type="PROSITE" id="PS00941">
    <property type="entry name" value="CARBOXYLESTERASE_B_2"/>
    <property type="match status" value="1"/>
</dbReference>
<comment type="caution">
    <text evidence="5">The sequence shown here is derived from an EMBL/GenBank/DDBJ whole genome shotgun (WGS) entry which is preliminary data.</text>
</comment>
<dbReference type="AlphaFoldDB" id="A0AAN6LTB7"/>
<dbReference type="InterPro" id="IPR019819">
    <property type="entry name" value="Carboxylesterase_B_CS"/>
</dbReference>
<organism evidence="5 6">
    <name type="scientific">Pseudopithomyces chartarum</name>
    <dbReference type="NCBI Taxonomy" id="1892770"/>
    <lineage>
        <taxon>Eukaryota</taxon>
        <taxon>Fungi</taxon>
        <taxon>Dikarya</taxon>
        <taxon>Ascomycota</taxon>
        <taxon>Pezizomycotina</taxon>
        <taxon>Dothideomycetes</taxon>
        <taxon>Pleosporomycetidae</taxon>
        <taxon>Pleosporales</taxon>
        <taxon>Massarineae</taxon>
        <taxon>Didymosphaeriaceae</taxon>
        <taxon>Pseudopithomyces</taxon>
    </lineage>
</organism>
<feature type="signal peptide" evidence="3">
    <location>
        <begin position="1"/>
        <end position="20"/>
    </location>
</feature>
<dbReference type="Proteomes" id="UP001280581">
    <property type="component" value="Unassembled WGS sequence"/>
</dbReference>
<dbReference type="InterPro" id="IPR029058">
    <property type="entry name" value="AB_hydrolase_fold"/>
</dbReference>
<dbReference type="InterPro" id="IPR050654">
    <property type="entry name" value="AChE-related_enzymes"/>
</dbReference>
<keyword evidence="6" id="KW-1185">Reference proteome</keyword>
<dbReference type="InterPro" id="IPR019826">
    <property type="entry name" value="Carboxylesterase_B_AS"/>
</dbReference>
<reference evidence="5 6" key="1">
    <citation type="submission" date="2021-02" db="EMBL/GenBank/DDBJ databases">
        <title>Genome assembly of Pseudopithomyces chartarum.</title>
        <authorList>
            <person name="Jauregui R."/>
            <person name="Singh J."/>
            <person name="Voisey C."/>
        </authorList>
    </citation>
    <scope>NUCLEOTIDE SEQUENCE [LARGE SCALE GENOMIC DNA]</scope>
    <source>
        <strain evidence="5 6">AGR01</strain>
    </source>
</reference>
<name>A0AAN6LTB7_9PLEO</name>
<dbReference type="PANTHER" id="PTHR43918:SF4">
    <property type="entry name" value="CARBOXYLIC ESTER HYDROLASE"/>
    <property type="match status" value="1"/>
</dbReference>
<comment type="similarity">
    <text evidence="1 3">Belongs to the type-B carboxylesterase/lipase family.</text>
</comment>
<feature type="domain" description="Carboxylesterase type B" evidence="4">
    <location>
        <begin position="382"/>
        <end position="483"/>
    </location>
</feature>
<accession>A0AAN6LTB7</accession>
<dbReference type="EMBL" id="WVTA01000009">
    <property type="protein sequence ID" value="KAK3207188.1"/>
    <property type="molecule type" value="Genomic_DNA"/>
</dbReference>
<evidence type="ECO:0000256" key="1">
    <source>
        <dbReference type="ARBA" id="ARBA00005964"/>
    </source>
</evidence>
<dbReference type="InterPro" id="IPR002018">
    <property type="entry name" value="CarbesteraseB"/>
</dbReference>
<dbReference type="PANTHER" id="PTHR43918">
    <property type="entry name" value="ACETYLCHOLINESTERASE"/>
    <property type="match status" value="1"/>
</dbReference>